<organism evidence="2 3">
    <name type="scientific">Dendrothele bispora (strain CBS 962.96)</name>
    <dbReference type="NCBI Taxonomy" id="1314807"/>
    <lineage>
        <taxon>Eukaryota</taxon>
        <taxon>Fungi</taxon>
        <taxon>Dikarya</taxon>
        <taxon>Basidiomycota</taxon>
        <taxon>Agaricomycotina</taxon>
        <taxon>Agaricomycetes</taxon>
        <taxon>Agaricomycetidae</taxon>
        <taxon>Agaricales</taxon>
        <taxon>Agaricales incertae sedis</taxon>
        <taxon>Dendrothele</taxon>
    </lineage>
</organism>
<protein>
    <submittedName>
        <fullName evidence="2">Uncharacterized protein</fullName>
    </submittedName>
</protein>
<dbReference type="OrthoDB" id="2998386at2759"/>
<evidence type="ECO:0000313" key="2">
    <source>
        <dbReference type="EMBL" id="THU94685.1"/>
    </source>
</evidence>
<dbReference type="Proteomes" id="UP000297245">
    <property type="component" value="Unassembled WGS sequence"/>
</dbReference>
<name>A0A4V4HFF0_DENBC</name>
<dbReference type="AlphaFoldDB" id="A0A4V4HFF0"/>
<keyword evidence="3" id="KW-1185">Reference proteome</keyword>
<feature type="region of interest" description="Disordered" evidence="1">
    <location>
        <begin position="1"/>
        <end position="22"/>
    </location>
</feature>
<evidence type="ECO:0000313" key="3">
    <source>
        <dbReference type="Proteomes" id="UP000297245"/>
    </source>
</evidence>
<feature type="non-terminal residue" evidence="2">
    <location>
        <position position="1"/>
    </location>
</feature>
<proteinExistence type="predicted"/>
<reference evidence="2 3" key="1">
    <citation type="journal article" date="2019" name="Nat. Ecol. Evol.">
        <title>Megaphylogeny resolves global patterns of mushroom evolution.</title>
        <authorList>
            <person name="Varga T."/>
            <person name="Krizsan K."/>
            <person name="Foldi C."/>
            <person name="Dima B."/>
            <person name="Sanchez-Garcia M."/>
            <person name="Sanchez-Ramirez S."/>
            <person name="Szollosi G.J."/>
            <person name="Szarkandi J.G."/>
            <person name="Papp V."/>
            <person name="Albert L."/>
            <person name="Andreopoulos W."/>
            <person name="Angelini C."/>
            <person name="Antonin V."/>
            <person name="Barry K.W."/>
            <person name="Bougher N.L."/>
            <person name="Buchanan P."/>
            <person name="Buyck B."/>
            <person name="Bense V."/>
            <person name="Catcheside P."/>
            <person name="Chovatia M."/>
            <person name="Cooper J."/>
            <person name="Damon W."/>
            <person name="Desjardin D."/>
            <person name="Finy P."/>
            <person name="Geml J."/>
            <person name="Haridas S."/>
            <person name="Hughes K."/>
            <person name="Justo A."/>
            <person name="Karasinski D."/>
            <person name="Kautmanova I."/>
            <person name="Kiss B."/>
            <person name="Kocsube S."/>
            <person name="Kotiranta H."/>
            <person name="LaButti K.M."/>
            <person name="Lechner B.E."/>
            <person name="Liimatainen K."/>
            <person name="Lipzen A."/>
            <person name="Lukacs Z."/>
            <person name="Mihaltcheva S."/>
            <person name="Morgado L.N."/>
            <person name="Niskanen T."/>
            <person name="Noordeloos M.E."/>
            <person name="Ohm R.A."/>
            <person name="Ortiz-Santana B."/>
            <person name="Ovrebo C."/>
            <person name="Racz N."/>
            <person name="Riley R."/>
            <person name="Savchenko A."/>
            <person name="Shiryaev A."/>
            <person name="Soop K."/>
            <person name="Spirin V."/>
            <person name="Szebenyi C."/>
            <person name="Tomsovsky M."/>
            <person name="Tulloss R.E."/>
            <person name="Uehling J."/>
            <person name="Grigoriev I.V."/>
            <person name="Vagvolgyi C."/>
            <person name="Papp T."/>
            <person name="Martin F.M."/>
            <person name="Miettinen O."/>
            <person name="Hibbett D.S."/>
            <person name="Nagy L.G."/>
        </authorList>
    </citation>
    <scope>NUCLEOTIDE SEQUENCE [LARGE SCALE GENOMIC DNA]</scope>
    <source>
        <strain evidence="2 3">CBS 962.96</strain>
    </source>
</reference>
<accession>A0A4V4HFF0</accession>
<sequence>QVKSDARAWKNAKTKTKRQKLATENGVRWTPLHDLPYWDPVHQVVLGMMHNWLEGILHIRKK</sequence>
<evidence type="ECO:0000256" key="1">
    <source>
        <dbReference type="SAM" id="MobiDB-lite"/>
    </source>
</evidence>
<feature type="compositionally biased region" description="Basic residues" evidence="1">
    <location>
        <begin position="10"/>
        <end position="20"/>
    </location>
</feature>
<dbReference type="EMBL" id="ML179218">
    <property type="protein sequence ID" value="THU94685.1"/>
    <property type="molecule type" value="Genomic_DNA"/>
</dbReference>
<gene>
    <name evidence="2" type="ORF">K435DRAFT_899460</name>
</gene>